<feature type="compositionally biased region" description="Basic and acidic residues" evidence="13">
    <location>
        <begin position="9"/>
        <end position="23"/>
    </location>
</feature>
<dbReference type="InterPro" id="IPR027417">
    <property type="entry name" value="P-loop_NTPase"/>
</dbReference>
<feature type="domain" description="SMC hinge" evidence="14">
    <location>
        <begin position="789"/>
        <end position="905"/>
    </location>
</feature>
<dbReference type="Gene3D" id="1.20.1060.20">
    <property type="match status" value="1"/>
</dbReference>
<dbReference type="Pfam" id="PF02463">
    <property type="entry name" value="SMC_N"/>
    <property type="match status" value="1"/>
</dbReference>
<feature type="coiled-coil region" evidence="12">
    <location>
        <begin position="1040"/>
        <end position="1131"/>
    </location>
</feature>
<dbReference type="GO" id="GO:0051301">
    <property type="term" value="P:cell division"/>
    <property type="evidence" value="ECO:0007669"/>
    <property type="project" value="UniProtKB-KW"/>
</dbReference>
<dbReference type="InterPro" id="IPR024704">
    <property type="entry name" value="SMC"/>
</dbReference>
<gene>
    <name evidence="15" type="primary">MPUL0F05070</name>
    <name evidence="15" type="ORF">METSCH_F05070</name>
</gene>
<evidence type="ECO:0000256" key="6">
    <source>
        <dbReference type="ARBA" id="ARBA00022840"/>
    </source>
</evidence>
<evidence type="ECO:0000256" key="12">
    <source>
        <dbReference type="SAM" id="Coils"/>
    </source>
</evidence>
<feature type="coiled-coil region" evidence="12">
    <location>
        <begin position="524"/>
        <end position="642"/>
    </location>
</feature>
<evidence type="ECO:0000256" key="13">
    <source>
        <dbReference type="SAM" id="MobiDB-lite"/>
    </source>
</evidence>
<dbReference type="Pfam" id="PF06470">
    <property type="entry name" value="SMC_hinge"/>
    <property type="match status" value="1"/>
</dbReference>
<feature type="compositionally biased region" description="Polar residues" evidence="13">
    <location>
        <begin position="45"/>
        <end position="58"/>
    </location>
</feature>
<dbReference type="InterPro" id="IPR010935">
    <property type="entry name" value="SMC_hinge"/>
</dbReference>
<dbReference type="GO" id="GO:0007076">
    <property type="term" value="P:mitotic chromosome condensation"/>
    <property type="evidence" value="ECO:0007669"/>
    <property type="project" value="UniProtKB-ARBA"/>
</dbReference>
<keyword evidence="5" id="KW-0498">Mitosis</keyword>
<dbReference type="Proteomes" id="UP000292447">
    <property type="component" value="Chromosome VI"/>
</dbReference>
<dbReference type="SUPFAM" id="SSF52540">
    <property type="entry name" value="P-loop containing nucleoside triphosphate hydrolases"/>
    <property type="match status" value="1"/>
</dbReference>
<reference evidence="16" key="1">
    <citation type="submission" date="2019-03" db="EMBL/GenBank/DDBJ databases">
        <title>Snf2 controls pulcherriminic acid biosynthesis and connects pigmentation and antifungal activity of the yeast Metschnikowia pulcherrima.</title>
        <authorList>
            <person name="Gore-Lloyd D."/>
            <person name="Sumann I."/>
            <person name="Brachmann A.O."/>
            <person name="Schneeberger K."/>
            <person name="Ortiz-Merino R.A."/>
            <person name="Moreno-Beltran M."/>
            <person name="Schlaefli M."/>
            <person name="Kirner P."/>
            <person name="Santos Kron A."/>
            <person name="Wolfe K.H."/>
            <person name="Piel J."/>
            <person name="Ahrens C.H."/>
            <person name="Henk D."/>
            <person name="Freimoser F.M."/>
        </authorList>
    </citation>
    <scope>NUCLEOTIDE SEQUENCE [LARGE SCALE GENOMIC DNA]</scope>
    <source>
        <strain evidence="16">APC 1.2</strain>
    </source>
</reference>
<dbReference type="SUPFAM" id="SSF75553">
    <property type="entry name" value="Smc hinge domain"/>
    <property type="match status" value="1"/>
</dbReference>
<feature type="region of interest" description="Disordered" evidence="13">
    <location>
        <begin position="1"/>
        <end position="122"/>
    </location>
</feature>
<evidence type="ECO:0000256" key="7">
    <source>
        <dbReference type="ARBA" id="ARBA00023054"/>
    </source>
</evidence>
<organism evidence="15 16">
    <name type="scientific">Metschnikowia aff. pulcherrima</name>
    <dbReference type="NCBI Taxonomy" id="2163413"/>
    <lineage>
        <taxon>Eukaryota</taxon>
        <taxon>Fungi</taxon>
        <taxon>Dikarya</taxon>
        <taxon>Ascomycota</taxon>
        <taxon>Saccharomycotina</taxon>
        <taxon>Pichiomycetes</taxon>
        <taxon>Metschnikowiaceae</taxon>
        <taxon>Metschnikowia</taxon>
    </lineage>
</organism>
<proteinExistence type="inferred from homology"/>
<dbReference type="FunFam" id="3.40.50.300:FF:000481">
    <property type="entry name" value="Structural maintenance of chromosomes 4"/>
    <property type="match status" value="1"/>
</dbReference>
<dbReference type="GO" id="GO:0005634">
    <property type="term" value="C:nucleus"/>
    <property type="evidence" value="ECO:0007669"/>
    <property type="project" value="UniProtKB-SubCell"/>
</dbReference>
<dbReference type="InterPro" id="IPR003395">
    <property type="entry name" value="RecF/RecN/SMC_N"/>
</dbReference>
<protein>
    <recommendedName>
        <fullName evidence="11">Structural maintenance of chromosomes protein</fullName>
    </recommendedName>
</protein>
<dbReference type="InterPro" id="IPR036277">
    <property type="entry name" value="SMC_hinge_sf"/>
</dbReference>
<evidence type="ECO:0000256" key="11">
    <source>
        <dbReference type="PIRNR" id="PIRNR005719"/>
    </source>
</evidence>
<keyword evidence="8" id="KW-0226">DNA condensation</keyword>
<evidence type="ECO:0000256" key="9">
    <source>
        <dbReference type="ARBA" id="ARBA00023242"/>
    </source>
</evidence>
<evidence type="ECO:0000259" key="14">
    <source>
        <dbReference type="SMART" id="SM00968"/>
    </source>
</evidence>
<evidence type="ECO:0000256" key="8">
    <source>
        <dbReference type="ARBA" id="ARBA00023067"/>
    </source>
</evidence>
<keyword evidence="10" id="KW-0131">Cell cycle</keyword>
<keyword evidence="3" id="KW-0132">Cell division</keyword>
<feature type="coiled-coil region" evidence="12">
    <location>
        <begin position="950"/>
        <end position="991"/>
    </location>
</feature>
<keyword evidence="4" id="KW-0547">Nucleotide-binding</keyword>
<keyword evidence="6" id="KW-0067">ATP-binding</keyword>
<dbReference type="Gene3D" id="3.30.70.1620">
    <property type="match status" value="1"/>
</dbReference>
<evidence type="ECO:0000313" key="15">
    <source>
        <dbReference type="EMBL" id="QBM90919.1"/>
    </source>
</evidence>
<comment type="similarity">
    <text evidence="2">Belongs to the SMC family. SMC4 subfamily.</text>
</comment>
<accession>A0A4P6XUL4</accession>
<evidence type="ECO:0000256" key="4">
    <source>
        <dbReference type="ARBA" id="ARBA00022741"/>
    </source>
</evidence>
<feature type="coiled-coil region" evidence="12">
    <location>
        <begin position="1160"/>
        <end position="1218"/>
    </location>
</feature>
<dbReference type="PANTHER" id="PTHR18937:SF172">
    <property type="entry name" value="STRUCTURAL MAINTENANCE OF CHROMOSOMES PROTEIN"/>
    <property type="match status" value="1"/>
</dbReference>
<dbReference type="GO" id="GO:0016887">
    <property type="term" value="F:ATP hydrolysis activity"/>
    <property type="evidence" value="ECO:0007669"/>
    <property type="project" value="InterPro"/>
</dbReference>
<evidence type="ECO:0000256" key="1">
    <source>
        <dbReference type="ARBA" id="ARBA00004123"/>
    </source>
</evidence>
<evidence type="ECO:0000313" key="16">
    <source>
        <dbReference type="Proteomes" id="UP000292447"/>
    </source>
</evidence>
<dbReference type="PIRSF" id="PIRSF005719">
    <property type="entry name" value="SMC"/>
    <property type="match status" value="1"/>
</dbReference>
<dbReference type="GO" id="GO:0005524">
    <property type="term" value="F:ATP binding"/>
    <property type="evidence" value="ECO:0007669"/>
    <property type="project" value="UniProtKB-KW"/>
</dbReference>
<dbReference type="EMBL" id="CP034461">
    <property type="protein sequence ID" value="QBM90919.1"/>
    <property type="molecule type" value="Genomic_DNA"/>
</dbReference>
<evidence type="ECO:0000256" key="10">
    <source>
        <dbReference type="ARBA" id="ARBA00023306"/>
    </source>
</evidence>
<dbReference type="STRING" id="2163413.A0A4P6XUL4"/>
<keyword evidence="9 11" id="KW-0539">Nucleus</keyword>
<evidence type="ECO:0000256" key="5">
    <source>
        <dbReference type="ARBA" id="ARBA00022776"/>
    </source>
</evidence>
<name>A0A4P6XUL4_9ASCO</name>
<evidence type="ECO:0000256" key="2">
    <source>
        <dbReference type="ARBA" id="ARBA00006005"/>
    </source>
</evidence>
<dbReference type="Gene3D" id="3.40.50.300">
    <property type="entry name" value="P-loop containing nucleotide triphosphate hydrolases"/>
    <property type="match status" value="2"/>
</dbReference>
<keyword evidence="16" id="KW-1185">Reference proteome</keyword>
<comment type="subcellular location">
    <subcellularLocation>
        <location evidence="1 11">Nucleus</location>
    </subcellularLocation>
</comment>
<dbReference type="GO" id="GO:0000796">
    <property type="term" value="C:condensin complex"/>
    <property type="evidence" value="ECO:0007669"/>
    <property type="project" value="TreeGrafter"/>
</dbReference>
<sequence>MARSKKRIHMSDDEAGPEHREHTFINNSDYDVLSPMGTGVGQGARGTNLSGESPNLDENSAFLRPLSLTPQKHTRSSLPGSPELPPGSPDSADSLVFEDAPSSQPERVHSLAGGDTEQVQTSSLDLDTMENRAGQKRHESSKLHSATSEMANGLAPESIPELNPDLAPELAPELAAKKGLALKRDATPLYEGTVRPLSASQPPLSASSASGSFRGSVEPLERLSFSQQQVLILLPTKRRNRESILLQDTKKNEPRLVIRKLVLTDFKSYAGVQEIGPFNASFSAVVGPNGSGKLNVIDLMLFVFGFRALKMRQGKLSELIHNSVAGLEIEYCQVDIHFEHVTDDLHVQGVSTKIPNSELVISRRAFRTNGSQYYINGRASTYTDVTAYLRGQGIDLDHKRFLILQGEVELIAQMKAKAERDSDDGLLEYLEDIIGTSKYKLMIDTSLAQIEVLNESCLEKEHRFELVETDTSAMEERKNEALRFLNVEKDLTDKRLVQFQVEIHAHRRTLAENDEIANEIAEKLAEEELKNEGISADLASAQNERATLGTALEALKKEIAHLHKKQKNVNSHTVALEEKLKNVRNKIKKIQKAKQMSESALSSLTMKYDNMKGESEKFRGELAQLEMSLEEEKVTLGQLRLNLTEKTAHFSREILELQTKLEPFNDKLKEKDRALELIKSEISMLESQRQELSRRLKEESKRLVDIKAEGKAKEAELDALNRKLEHITEQIALGQDQSGALKKTLEAKRVRVAAARLKTLDAQAKLATVQNKNAVLVSLTKLARLGRISGFHGRLGDLGVIDDKYDIAVSTACPALDSMVVDTVETAQACIDYLRKNRLGYANFICLNKLQNFNMNPIHTPGSPMTVKRIFDLITPKALIFLPAFYSKLRDTLVASNLQEAKSVAYGPTRFKVVTVDGKVVDTSGTMSGGGNSSARGGMKLRSNAAAHESEFSEEDVAAMRNELLEMEGEVQALDVELHEMETNLRKLKDLKPDTVFAIQTVKLDIGSLVNEGKEKLKTIKQLLAEKESSELSAEVDTAVQAKQDELDEITASKEALKQQMLDSENRIAELEEKIMAAGGIELKAQNSKIDSIKQQIEIIQEKTSKDHVALKKLENDIKRHTNIISESDSELALADEDSAAIELELTEKRTAWAAIEEEVKTLQLQIDENESLVENIELRLEELTVKMNEFKSEEIELRNQLEKVHALQKRCHRLIAQAESSLSEIVVRDAAPYLEWMKEEERSQYNSAEIRQLSEEEILAVNLEAVEREIEELETYMSEVKVDVEILKEYGIKRRELDTRRAELNESVEQRDEIKNHCEELKRKRLDEFMEGFNTISLSLKEMYQMITMGGNAELELVDSLDPFSEGILFSVMPPKKSWKNISNLSGGEKTLSSLALVFALHKYKPTPLYVMDEIDAALDFRNVSIVANYIKERTKNAQFIVISLRNNMFELAQQLVGIYKVSNKTRSVSLKNEALFADGEDTKKA</sequence>
<evidence type="ECO:0000256" key="3">
    <source>
        <dbReference type="ARBA" id="ARBA00022618"/>
    </source>
</evidence>
<dbReference type="SMART" id="SM00968">
    <property type="entry name" value="SMC_hinge"/>
    <property type="match status" value="1"/>
</dbReference>
<keyword evidence="7 12" id="KW-0175">Coiled coil</keyword>
<feature type="coiled-coil region" evidence="12">
    <location>
        <begin position="1257"/>
        <end position="1325"/>
    </location>
</feature>
<dbReference type="PANTHER" id="PTHR18937">
    <property type="entry name" value="STRUCTURAL MAINTENANCE OF CHROMOSOMES SMC FAMILY MEMBER"/>
    <property type="match status" value="1"/>
</dbReference>
<feature type="coiled-coil region" evidence="12">
    <location>
        <begin position="668"/>
        <end position="737"/>
    </location>
</feature>